<dbReference type="Pfam" id="PF06048">
    <property type="entry name" value="DUF927"/>
    <property type="match status" value="1"/>
</dbReference>
<proteinExistence type="predicted"/>
<evidence type="ECO:0000313" key="3">
    <source>
        <dbReference type="Proteomes" id="UP000266305"/>
    </source>
</evidence>
<feature type="domain" description="DUF927" evidence="1">
    <location>
        <begin position="3"/>
        <end position="153"/>
    </location>
</feature>
<accession>A0AAX1USG6</accession>
<gene>
    <name evidence="2" type="ORF">D1114_01860</name>
</gene>
<dbReference type="InterPro" id="IPR009270">
    <property type="entry name" value="DUF927"/>
</dbReference>
<dbReference type="RefSeq" id="WP_118999146.1">
    <property type="nucleotide sequence ID" value="NZ_QWGP01000001.1"/>
</dbReference>
<evidence type="ECO:0000313" key="2">
    <source>
        <dbReference type="EMBL" id="RHZ98855.1"/>
    </source>
</evidence>
<reference evidence="2 3" key="1">
    <citation type="submission" date="2018-08" db="EMBL/GenBank/DDBJ databases">
        <title>Draft genome sequence of Rhodobacter sphaeroides FY.</title>
        <authorList>
            <person name="Rayyan A."/>
            <person name="Meyer T.E."/>
            <person name="Kyndt J.A."/>
        </authorList>
    </citation>
    <scope>NUCLEOTIDE SEQUENCE [LARGE SCALE GENOMIC DNA]</scope>
    <source>
        <strain evidence="2 3">FY</strain>
    </source>
</reference>
<dbReference type="AlphaFoldDB" id="A0AAX1USG6"/>
<dbReference type="Proteomes" id="UP000266305">
    <property type="component" value="Unassembled WGS sequence"/>
</dbReference>
<evidence type="ECO:0000259" key="1">
    <source>
        <dbReference type="Pfam" id="PF06048"/>
    </source>
</evidence>
<name>A0AAX1USG6_CERSP</name>
<dbReference type="EMBL" id="QWGP01000001">
    <property type="protein sequence ID" value="RHZ98855.1"/>
    <property type="molecule type" value="Genomic_DNA"/>
</dbReference>
<organism evidence="2 3">
    <name type="scientific">Cereibacter sphaeroides</name>
    <name type="common">Rhodobacter sphaeroides</name>
    <dbReference type="NCBI Taxonomy" id="1063"/>
    <lineage>
        <taxon>Bacteria</taxon>
        <taxon>Pseudomonadati</taxon>
        <taxon>Pseudomonadota</taxon>
        <taxon>Alphaproteobacteria</taxon>
        <taxon>Rhodobacterales</taxon>
        <taxon>Paracoccaceae</taxon>
        <taxon>Cereibacter</taxon>
    </lineage>
</organism>
<protein>
    <submittedName>
        <fullName evidence="2">DUF927 domain-containing protein</fullName>
    </submittedName>
</protein>
<sequence>MNERVFFQSSAPLADPYRLGGSLKGWQDEIARPAIGNSRLLFALSAAFAGPLLHPLATEGGGFHFRGGSSTGKTTALQVAGSVWGGGGIGGFVKSWRATSNGLEGVAALHCDTLLCLDEIGQVAAREVGEVAYMLANGQGKIRAGRTGEARRSAEWRVLFLSSGEISLAQKMAEDGRQHRAMAGQEVRIVDIVADAGRGMGLFEDLHSFKTADAFARHLKAATAKHHGHAAIAFLEELVPKVKVYRERAAAFVKGFHEAHCPPGADGQVSRVLARFALVTAAGELATEFGVLPWQAGDASHGAAVCFEAWMRGRGGSGAAEDREAVALVRRFIEAHGSSRFEPMGALAPKDGQGNPLETRIINRVGFVRLADGAEGAREYIFMPEAWKEVCAGHDPSRVAKVLAERGFLRPGNDGKTSRPVRLPGGTKATRCYVVANDILNDD</sequence>
<comment type="caution">
    <text evidence="2">The sequence shown here is derived from an EMBL/GenBank/DDBJ whole genome shotgun (WGS) entry which is preliminary data.</text>
</comment>